<evidence type="ECO:0000259" key="1">
    <source>
        <dbReference type="SMART" id="SM01217"/>
    </source>
</evidence>
<comment type="caution">
    <text evidence="2">The sequence shown here is derived from an EMBL/GenBank/DDBJ whole genome shotgun (WGS) entry which is preliminary data.</text>
</comment>
<proteinExistence type="predicted"/>
<evidence type="ECO:0000313" key="2">
    <source>
        <dbReference type="EMBL" id="KAL0070080.1"/>
    </source>
</evidence>
<dbReference type="Pfam" id="PF14310">
    <property type="entry name" value="Fn3-like"/>
    <property type="match status" value="1"/>
</dbReference>
<organism evidence="2 3">
    <name type="scientific">Marasmius tenuissimus</name>
    <dbReference type="NCBI Taxonomy" id="585030"/>
    <lineage>
        <taxon>Eukaryota</taxon>
        <taxon>Fungi</taxon>
        <taxon>Dikarya</taxon>
        <taxon>Basidiomycota</taxon>
        <taxon>Agaricomycotina</taxon>
        <taxon>Agaricomycetes</taxon>
        <taxon>Agaricomycetidae</taxon>
        <taxon>Agaricales</taxon>
        <taxon>Marasmiineae</taxon>
        <taxon>Marasmiaceae</taxon>
        <taxon>Marasmius</taxon>
    </lineage>
</organism>
<dbReference type="InterPro" id="IPR013783">
    <property type="entry name" value="Ig-like_fold"/>
</dbReference>
<name>A0ABR3A7V8_9AGAR</name>
<accession>A0ABR3A7V8</accession>
<dbReference type="SMART" id="SM01217">
    <property type="entry name" value="Fn3_like"/>
    <property type="match status" value="1"/>
</dbReference>
<sequence length="115" mass="12489">MIQDVVAGAKDVLRVDLGTLDTFKMDMKNTGKVRFDCVALSFSRTSAGPSPASLKELVSYTRGKGLEAGQSATAELKVTLGSTERTDEEWNRVLYPGRYELVLGVDGKVKNSMVD</sequence>
<dbReference type="EMBL" id="JBBXMP010000009">
    <property type="protein sequence ID" value="KAL0070080.1"/>
    <property type="molecule type" value="Genomic_DNA"/>
</dbReference>
<dbReference type="InterPro" id="IPR026891">
    <property type="entry name" value="Fn3-like"/>
</dbReference>
<feature type="domain" description="Fibronectin type III-like" evidence="1">
    <location>
        <begin position="37"/>
        <end position="107"/>
    </location>
</feature>
<protein>
    <recommendedName>
        <fullName evidence="1">Fibronectin type III-like domain-containing protein</fullName>
    </recommendedName>
</protein>
<dbReference type="Proteomes" id="UP001437256">
    <property type="component" value="Unassembled WGS sequence"/>
</dbReference>
<keyword evidence="3" id="KW-1185">Reference proteome</keyword>
<reference evidence="2 3" key="1">
    <citation type="submission" date="2024-05" db="EMBL/GenBank/DDBJ databases">
        <title>A draft genome resource for the thread blight pathogen Marasmius tenuissimus strain MS-2.</title>
        <authorList>
            <person name="Yulfo-Soto G.E."/>
            <person name="Baruah I.K."/>
            <person name="Amoako-Attah I."/>
            <person name="Bukari Y."/>
            <person name="Meinhardt L.W."/>
            <person name="Bailey B.A."/>
            <person name="Cohen S.P."/>
        </authorList>
    </citation>
    <scope>NUCLEOTIDE SEQUENCE [LARGE SCALE GENOMIC DNA]</scope>
    <source>
        <strain evidence="2 3">MS-2</strain>
    </source>
</reference>
<gene>
    <name evidence="2" type="ORF">AAF712_002977</name>
</gene>
<evidence type="ECO:0000313" key="3">
    <source>
        <dbReference type="Proteomes" id="UP001437256"/>
    </source>
</evidence>
<dbReference type="Gene3D" id="2.60.40.10">
    <property type="entry name" value="Immunoglobulins"/>
    <property type="match status" value="1"/>
</dbReference>